<feature type="compositionally biased region" description="Basic residues" evidence="1">
    <location>
        <begin position="35"/>
        <end position="53"/>
    </location>
</feature>
<dbReference type="EMBL" id="BGZK01000556">
    <property type="protein sequence ID" value="GBP50001.1"/>
    <property type="molecule type" value="Genomic_DNA"/>
</dbReference>
<dbReference type="Proteomes" id="UP000299102">
    <property type="component" value="Unassembled WGS sequence"/>
</dbReference>
<reference evidence="2 3" key="1">
    <citation type="journal article" date="2019" name="Commun. Biol.">
        <title>The bagworm genome reveals a unique fibroin gene that provides high tensile strength.</title>
        <authorList>
            <person name="Kono N."/>
            <person name="Nakamura H."/>
            <person name="Ohtoshi R."/>
            <person name="Tomita M."/>
            <person name="Numata K."/>
            <person name="Arakawa K."/>
        </authorList>
    </citation>
    <scope>NUCLEOTIDE SEQUENCE [LARGE SCALE GENOMIC DNA]</scope>
</reference>
<keyword evidence="3" id="KW-1185">Reference proteome</keyword>
<feature type="compositionally biased region" description="Low complexity" evidence="1">
    <location>
        <begin position="1"/>
        <end position="11"/>
    </location>
</feature>
<feature type="region of interest" description="Disordered" evidence="1">
    <location>
        <begin position="1"/>
        <end position="53"/>
    </location>
</feature>
<organism evidence="2 3">
    <name type="scientific">Eumeta variegata</name>
    <name type="common">Bagworm moth</name>
    <name type="synonym">Eumeta japonica</name>
    <dbReference type="NCBI Taxonomy" id="151549"/>
    <lineage>
        <taxon>Eukaryota</taxon>
        <taxon>Metazoa</taxon>
        <taxon>Ecdysozoa</taxon>
        <taxon>Arthropoda</taxon>
        <taxon>Hexapoda</taxon>
        <taxon>Insecta</taxon>
        <taxon>Pterygota</taxon>
        <taxon>Neoptera</taxon>
        <taxon>Endopterygota</taxon>
        <taxon>Lepidoptera</taxon>
        <taxon>Glossata</taxon>
        <taxon>Ditrysia</taxon>
        <taxon>Tineoidea</taxon>
        <taxon>Psychidae</taxon>
        <taxon>Oiketicinae</taxon>
        <taxon>Eumeta</taxon>
    </lineage>
</organism>
<accession>A0A4C1WFS3</accession>
<evidence type="ECO:0000256" key="1">
    <source>
        <dbReference type="SAM" id="MobiDB-lite"/>
    </source>
</evidence>
<feature type="non-terminal residue" evidence="2">
    <location>
        <position position="1"/>
    </location>
</feature>
<protein>
    <submittedName>
        <fullName evidence="2">Uncharacterized protein</fullName>
    </submittedName>
</protein>
<evidence type="ECO:0000313" key="2">
    <source>
        <dbReference type="EMBL" id="GBP50001.1"/>
    </source>
</evidence>
<comment type="caution">
    <text evidence="2">The sequence shown here is derived from an EMBL/GenBank/DDBJ whole genome shotgun (WGS) entry which is preliminary data.</text>
</comment>
<name>A0A4C1WFS3_EUMVA</name>
<proteinExistence type="predicted"/>
<dbReference type="AlphaFoldDB" id="A0A4C1WFS3"/>
<sequence length="53" mass="5215">IQAPTASESSAAGGGNGHAGAGGAAISFRLGVSNRRARTGGRTQRRCHGPPTQ</sequence>
<gene>
    <name evidence="2" type="ORF">EVAR_46623_1</name>
</gene>
<feature type="compositionally biased region" description="Gly residues" evidence="1">
    <location>
        <begin position="12"/>
        <end position="23"/>
    </location>
</feature>
<evidence type="ECO:0000313" key="3">
    <source>
        <dbReference type="Proteomes" id="UP000299102"/>
    </source>
</evidence>